<evidence type="ECO:0000256" key="7">
    <source>
        <dbReference type="ARBA" id="ARBA00022553"/>
    </source>
</evidence>
<dbReference type="Gene3D" id="3.30.565.10">
    <property type="entry name" value="Histidine kinase-like ATPase, C-terminal domain"/>
    <property type="match status" value="1"/>
</dbReference>
<dbReference type="EMBL" id="JAVDTL010000004">
    <property type="protein sequence ID" value="MDR6767584.1"/>
    <property type="molecule type" value="Genomic_DNA"/>
</dbReference>
<evidence type="ECO:0000256" key="14">
    <source>
        <dbReference type="ARBA" id="ARBA00022912"/>
    </source>
</evidence>
<evidence type="ECO:0000313" key="25">
    <source>
        <dbReference type="EMBL" id="MDR6767584.1"/>
    </source>
</evidence>
<keyword evidence="13" id="KW-0460">Magnesium</keyword>
<dbReference type="Gene3D" id="1.10.287.130">
    <property type="match status" value="1"/>
</dbReference>
<dbReference type="SMART" id="SM00387">
    <property type="entry name" value="HATPase_c"/>
    <property type="match status" value="1"/>
</dbReference>
<dbReference type="InterPro" id="IPR036890">
    <property type="entry name" value="HATPase_C_sf"/>
</dbReference>
<evidence type="ECO:0000256" key="3">
    <source>
        <dbReference type="ARBA" id="ARBA00001946"/>
    </source>
</evidence>
<dbReference type="Pfam" id="PF02518">
    <property type="entry name" value="HATPase_c"/>
    <property type="match status" value="1"/>
</dbReference>
<dbReference type="Pfam" id="PF00512">
    <property type="entry name" value="HisKA"/>
    <property type="match status" value="1"/>
</dbReference>
<dbReference type="SUPFAM" id="SSF47384">
    <property type="entry name" value="Homodimeric domain of signal transducing histidine kinase"/>
    <property type="match status" value="1"/>
</dbReference>
<evidence type="ECO:0000256" key="11">
    <source>
        <dbReference type="ARBA" id="ARBA00022801"/>
    </source>
</evidence>
<keyword evidence="14" id="KW-0904">Protein phosphatase</keyword>
<keyword evidence="27" id="KW-1185">Reference proteome</keyword>
<evidence type="ECO:0000256" key="1">
    <source>
        <dbReference type="ARBA" id="ARBA00000085"/>
    </source>
</evidence>
<feature type="region of interest" description="Disordered" evidence="21">
    <location>
        <begin position="86"/>
        <end position="185"/>
    </location>
</feature>
<feature type="transmembrane region" description="Helical" evidence="22">
    <location>
        <begin position="20"/>
        <end position="37"/>
    </location>
</feature>
<dbReference type="SUPFAM" id="SSF158472">
    <property type="entry name" value="HAMP domain-like"/>
    <property type="match status" value="1"/>
</dbReference>
<dbReference type="PRINTS" id="PR00344">
    <property type="entry name" value="BCTRLSENSOR"/>
</dbReference>
<sequence length="559" mass="59137">MPPLRSLVPVPHLTLHRKAFIALAALLLALLLIFVGFSRLGLQRGLGPYVAEIELARMDWLAERLQSHHTQTGGWDSLRGQPYLWGRLTHPSGGPRGPGGSRPPSDPPPDHSNPFAAPSASPPPSAQSDLLTQSANAASAPAANDSQGGRSTDPGNGPPPRPPNDDLRPMDRSAAPPQRHPDDIYPRLGLLDAQDQLVAGTAPQPGGARLALRGASGQVIGHLVLAPPQGVRSEADQAFLAQHLGFVAWTGLAGLALALLLSGWLARRWLAPVEALATGARGIAQGHLHTRVPVHGNDELAQLARTFNTMAEQLGSIEASRRQWLGDVAHELRTPLAAMRAEIEAVQDGIRPFDDKTALRLHRQVMRLIQLVGDLRASLDAAGTSAPSAQVPVHPLSLLAEALASMRPRLAQAGIDVDTTGLDALAAQGAAQPAPLVRGDAQQLHQVFLNLLENSLRYTDAAGLLRIAARLLPPADGVPQLQVQLDDSAPGVPAHELPRIFERLYRAETSRNRDHGGSGLGLAICRAIVLAHGGTLTAEPSPLGGLRITLQLPLLDNPS</sequence>
<dbReference type="Gene3D" id="6.10.340.10">
    <property type="match status" value="1"/>
</dbReference>
<keyword evidence="17" id="KW-0843">Virulence</keyword>
<evidence type="ECO:0000313" key="26">
    <source>
        <dbReference type="EMBL" id="MDR6838806.1"/>
    </source>
</evidence>
<evidence type="ECO:0000256" key="12">
    <source>
        <dbReference type="ARBA" id="ARBA00022840"/>
    </source>
</evidence>
<dbReference type="GO" id="GO:0005524">
    <property type="term" value="F:ATP binding"/>
    <property type="evidence" value="ECO:0007669"/>
    <property type="project" value="UniProtKB-KW"/>
</dbReference>
<evidence type="ECO:0000313" key="27">
    <source>
        <dbReference type="Proteomes" id="UP001249076"/>
    </source>
</evidence>
<dbReference type="PANTHER" id="PTHR44936:SF9">
    <property type="entry name" value="SENSOR PROTEIN CREC"/>
    <property type="match status" value="1"/>
</dbReference>
<evidence type="ECO:0000256" key="10">
    <source>
        <dbReference type="ARBA" id="ARBA00022777"/>
    </source>
</evidence>
<feature type="transmembrane region" description="Helical" evidence="22">
    <location>
        <begin position="246"/>
        <end position="266"/>
    </location>
</feature>
<keyword evidence="15" id="KW-0902">Two-component regulatory system</keyword>
<dbReference type="Proteomes" id="UP001249076">
    <property type="component" value="Unassembled WGS sequence"/>
</dbReference>
<dbReference type="GO" id="GO:0004721">
    <property type="term" value="F:phosphoprotein phosphatase activity"/>
    <property type="evidence" value="ECO:0007669"/>
    <property type="project" value="UniProtKB-KW"/>
</dbReference>
<evidence type="ECO:0000256" key="15">
    <source>
        <dbReference type="ARBA" id="ARBA00023012"/>
    </source>
</evidence>
<evidence type="ECO:0000256" key="17">
    <source>
        <dbReference type="ARBA" id="ARBA00023026"/>
    </source>
</evidence>
<dbReference type="InterPro" id="IPR003594">
    <property type="entry name" value="HATPase_dom"/>
</dbReference>
<evidence type="ECO:0000256" key="19">
    <source>
        <dbReference type="ARBA" id="ARBA00040454"/>
    </source>
</evidence>
<dbReference type="EC" id="2.7.13.3" evidence="5"/>
<comment type="cofactor">
    <cofactor evidence="2">
        <name>Mn(2+)</name>
        <dbReference type="ChEBI" id="CHEBI:29035"/>
    </cofactor>
</comment>
<dbReference type="Proteomes" id="UP001253458">
    <property type="component" value="Unassembled WGS sequence"/>
</dbReference>
<feature type="domain" description="Histidine kinase" evidence="23">
    <location>
        <begin position="327"/>
        <end position="556"/>
    </location>
</feature>
<evidence type="ECO:0000256" key="6">
    <source>
        <dbReference type="ARBA" id="ARBA00022475"/>
    </source>
</evidence>
<dbReference type="GO" id="GO:0000155">
    <property type="term" value="F:phosphorelay sensor kinase activity"/>
    <property type="evidence" value="ECO:0007669"/>
    <property type="project" value="InterPro"/>
</dbReference>
<evidence type="ECO:0000259" key="23">
    <source>
        <dbReference type="PROSITE" id="PS50109"/>
    </source>
</evidence>
<keyword evidence="18" id="KW-0464">Manganese</keyword>
<dbReference type="SMART" id="SM00388">
    <property type="entry name" value="HisKA"/>
    <property type="match status" value="1"/>
</dbReference>
<keyword evidence="6" id="KW-1003">Cell membrane</keyword>
<dbReference type="PROSITE" id="PS50885">
    <property type="entry name" value="HAMP"/>
    <property type="match status" value="1"/>
</dbReference>
<dbReference type="CDD" id="cd06225">
    <property type="entry name" value="HAMP"/>
    <property type="match status" value="1"/>
</dbReference>
<dbReference type="InterPro" id="IPR005467">
    <property type="entry name" value="His_kinase_dom"/>
</dbReference>
<evidence type="ECO:0000256" key="2">
    <source>
        <dbReference type="ARBA" id="ARBA00001936"/>
    </source>
</evidence>
<keyword evidence="16" id="KW-0346">Stress response</keyword>
<keyword evidence="22" id="KW-1133">Transmembrane helix</keyword>
<evidence type="ECO:0000259" key="24">
    <source>
        <dbReference type="PROSITE" id="PS50885"/>
    </source>
</evidence>
<comment type="cofactor">
    <cofactor evidence="3">
        <name>Mg(2+)</name>
        <dbReference type="ChEBI" id="CHEBI:18420"/>
    </cofactor>
</comment>
<protein>
    <recommendedName>
        <fullName evidence="19">Signal transduction histidine-protein kinase/phosphatase MprB</fullName>
        <ecNumber evidence="5">2.7.13.3</ecNumber>
    </recommendedName>
    <alternativeName>
        <fullName evidence="20">Mycobacterial persistence regulator B</fullName>
    </alternativeName>
</protein>
<keyword evidence="8 25" id="KW-0808">Transferase</keyword>
<evidence type="ECO:0000313" key="28">
    <source>
        <dbReference type="Proteomes" id="UP001253458"/>
    </source>
</evidence>
<dbReference type="PROSITE" id="PS50109">
    <property type="entry name" value="HIS_KIN"/>
    <property type="match status" value="1"/>
</dbReference>
<keyword evidence="9" id="KW-0547">Nucleotide-binding</keyword>
<evidence type="ECO:0000256" key="20">
    <source>
        <dbReference type="ARBA" id="ARBA00041776"/>
    </source>
</evidence>
<comment type="catalytic activity">
    <reaction evidence="1">
        <text>ATP + protein L-histidine = ADP + protein N-phospho-L-histidine.</text>
        <dbReference type="EC" id="2.7.13.3"/>
    </reaction>
</comment>
<feature type="domain" description="HAMP" evidence="24">
    <location>
        <begin position="267"/>
        <end position="319"/>
    </location>
</feature>
<evidence type="ECO:0000256" key="16">
    <source>
        <dbReference type="ARBA" id="ARBA00023016"/>
    </source>
</evidence>
<dbReference type="InterPro" id="IPR003661">
    <property type="entry name" value="HisK_dim/P_dom"/>
</dbReference>
<evidence type="ECO:0000256" key="18">
    <source>
        <dbReference type="ARBA" id="ARBA00023211"/>
    </source>
</evidence>
<reference evidence="25 27" key="1">
    <citation type="submission" date="2023-07" db="EMBL/GenBank/DDBJ databases">
        <title>Sorghum-associated microbial communities from plants grown in Nebraska, USA.</title>
        <authorList>
            <person name="Schachtman D."/>
        </authorList>
    </citation>
    <scope>NUCLEOTIDE SEQUENCE</scope>
    <source>
        <strain evidence="26 27">BE105</strain>
        <strain evidence="25">BE69</strain>
    </source>
</reference>
<evidence type="ECO:0000256" key="4">
    <source>
        <dbReference type="ARBA" id="ARBA00004651"/>
    </source>
</evidence>
<gene>
    <name evidence="25" type="ORF">J2W88_002865</name>
    <name evidence="26" type="ORF">J2W93_003653</name>
</gene>
<feature type="compositionally biased region" description="Low complexity" evidence="21">
    <location>
        <begin position="134"/>
        <end position="144"/>
    </location>
</feature>
<evidence type="ECO:0000256" key="5">
    <source>
        <dbReference type="ARBA" id="ARBA00012438"/>
    </source>
</evidence>
<name>A0AAJ2BSN2_ACIDE</name>
<evidence type="ECO:0000256" key="9">
    <source>
        <dbReference type="ARBA" id="ARBA00022741"/>
    </source>
</evidence>
<keyword evidence="22" id="KW-0472">Membrane</keyword>
<dbReference type="SUPFAM" id="SSF55874">
    <property type="entry name" value="ATPase domain of HSP90 chaperone/DNA topoisomerase II/histidine kinase"/>
    <property type="match status" value="1"/>
</dbReference>
<dbReference type="EMBL" id="JAVDTS010000005">
    <property type="protein sequence ID" value="MDR6838806.1"/>
    <property type="molecule type" value="Genomic_DNA"/>
</dbReference>
<keyword evidence="7" id="KW-0597">Phosphoprotein</keyword>
<accession>A0AAJ2BSN2</accession>
<organism evidence="25 28">
    <name type="scientific">Acidovorax delafieldii</name>
    <name type="common">Pseudomonas delafieldii</name>
    <dbReference type="NCBI Taxonomy" id="47920"/>
    <lineage>
        <taxon>Bacteria</taxon>
        <taxon>Pseudomonadati</taxon>
        <taxon>Pseudomonadota</taxon>
        <taxon>Betaproteobacteria</taxon>
        <taxon>Burkholderiales</taxon>
        <taxon>Comamonadaceae</taxon>
        <taxon>Acidovorax</taxon>
    </lineage>
</organism>
<dbReference type="Pfam" id="PF00672">
    <property type="entry name" value="HAMP"/>
    <property type="match status" value="1"/>
</dbReference>
<evidence type="ECO:0000256" key="8">
    <source>
        <dbReference type="ARBA" id="ARBA00022679"/>
    </source>
</evidence>
<dbReference type="SMART" id="SM00304">
    <property type="entry name" value="HAMP"/>
    <property type="match status" value="1"/>
</dbReference>
<dbReference type="PANTHER" id="PTHR44936">
    <property type="entry name" value="SENSOR PROTEIN CREC"/>
    <property type="match status" value="1"/>
</dbReference>
<dbReference type="RefSeq" id="WP_209820039.1">
    <property type="nucleotide sequence ID" value="NZ_JAVDTL010000004.1"/>
</dbReference>
<dbReference type="InterPro" id="IPR004358">
    <property type="entry name" value="Sig_transdc_His_kin-like_C"/>
</dbReference>
<dbReference type="InterPro" id="IPR050980">
    <property type="entry name" value="2C_sensor_his_kinase"/>
</dbReference>
<proteinExistence type="predicted"/>
<keyword evidence="22" id="KW-0812">Transmembrane</keyword>
<comment type="subcellular location">
    <subcellularLocation>
        <location evidence="4">Cell membrane</location>
        <topology evidence="4">Multi-pass membrane protein</topology>
    </subcellularLocation>
</comment>
<dbReference type="InterPro" id="IPR036097">
    <property type="entry name" value="HisK_dim/P_sf"/>
</dbReference>
<dbReference type="AlphaFoldDB" id="A0AAJ2BSN2"/>
<comment type="caution">
    <text evidence="25">The sequence shown here is derived from an EMBL/GenBank/DDBJ whole genome shotgun (WGS) entry which is preliminary data.</text>
</comment>
<keyword evidence="10 25" id="KW-0418">Kinase</keyword>
<dbReference type="GO" id="GO:0005886">
    <property type="term" value="C:plasma membrane"/>
    <property type="evidence" value="ECO:0007669"/>
    <property type="project" value="UniProtKB-SubCell"/>
</dbReference>
<evidence type="ECO:0000256" key="13">
    <source>
        <dbReference type="ARBA" id="ARBA00022842"/>
    </source>
</evidence>
<keyword evidence="11" id="KW-0378">Hydrolase</keyword>
<keyword evidence="12" id="KW-0067">ATP-binding</keyword>
<evidence type="ECO:0000256" key="21">
    <source>
        <dbReference type="SAM" id="MobiDB-lite"/>
    </source>
</evidence>
<evidence type="ECO:0000256" key="22">
    <source>
        <dbReference type="SAM" id="Phobius"/>
    </source>
</evidence>
<dbReference type="CDD" id="cd00082">
    <property type="entry name" value="HisKA"/>
    <property type="match status" value="1"/>
</dbReference>
<dbReference type="InterPro" id="IPR003660">
    <property type="entry name" value="HAMP_dom"/>
</dbReference>